<organism evidence="2 3">
    <name type="scientific">Acinetobacter calcoaceticus</name>
    <dbReference type="NCBI Taxonomy" id="471"/>
    <lineage>
        <taxon>Bacteria</taxon>
        <taxon>Pseudomonadati</taxon>
        <taxon>Pseudomonadota</taxon>
        <taxon>Gammaproteobacteria</taxon>
        <taxon>Moraxellales</taxon>
        <taxon>Moraxellaceae</taxon>
        <taxon>Acinetobacter</taxon>
        <taxon>Acinetobacter calcoaceticus/baumannii complex</taxon>
    </lineage>
</organism>
<evidence type="ECO:0000256" key="1">
    <source>
        <dbReference type="SAM" id="SignalP"/>
    </source>
</evidence>
<comment type="caution">
    <text evidence="2">The sequence shown here is derived from an EMBL/GenBank/DDBJ whole genome shotgun (WGS) entry which is preliminary data.</text>
</comment>
<protein>
    <recommendedName>
        <fullName evidence="4">Lipoprotein</fullName>
    </recommendedName>
</protein>
<name>A0A4R1Y709_ACICA</name>
<keyword evidence="3" id="KW-1185">Reference proteome</keyword>
<evidence type="ECO:0000313" key="3">
    <source>
        <dbReference type="Proteomes" id="UP000294963"/>
    </source>
</evidence>
<reference evidence="2 3" key="1">
    <citation type="submission" date="2019-03" db="EMBL/GenBank/DDBJ databases">
        <title>Genomic analyses of the natural microbiome of Caenorhabditis elegans.</title>
        <authorList>
            <person name="Samuel B."/>
        </authorList>
    </citation>
    <scope>NUCLEOTIDE SEQUENCE [LARGE SCALE GENOMIC DNA]</scope>
    <source>
        <strain evidence="2 3">JUb89</strain>
    </source>
</reference>
<accession>A0A4R1Y709</accession>
<feature type="signal peptide" evidence="1">
    <location>
        <begin position="1"/>
        <end position="24"/>
    </location>
</feature>
<feature type="chain" id="PRO_5020555830" description="Lipoprotein" evidence="1">
    <location>
        <begin position="25"/>
        <end position="217"/>
    </location>
</feature>
<evidence type="ECO:0008006" key="4">
    <source>
        <dbReference type="Google" id="ProtNLM"/>
    </source>
</evidence>
<gene>
    <name evidence="2" type="ORF">EC844_101179</name>
</gene>
<sequence length="217" mass="23865">MKLNMKAVALLCSLGLVACGDDKAEVDTVPQDKTEIKVQSLPAGVHQVSVGSEQQPQVGQIYVATSGDQLLVLNQENERAEKVYYTDSTQRWVSMPSTVKSEQVKFLHHEPIANQQIAVNQMQGRYIAHLDGEQVLTFAIDASGQIASFDSTCVMTGKITPSAIPNSLGFSLSSKNCKNWPEKAAGYLVVDEQYQPAAFRMINTQSNLNDLWVYPEN</sequence>
<dbReference type="EMBL" id="SLVJ01000001">
    <property type="protein sequence ID" value="TCM70905.1"/>
    <property type="molecule type" value="Genomic_DNA"/>
</dbReference>
<proteinExistence type="predicted"/>
<dbReference type="OrthoDB" id="6694580at2"/>
<keyword evidence="1" id="KW-0732">Signal</keyword>
<dbReference type="AlphaFoldDB" id="A0A4R1Y709"/>
<dbReference type="PROSITE" id="PS51257">
    <property type="entry name" value="PROKAR_LIPOPROTEIN"/>
    <property type="match status" value="1"/>
</dbReference>
<evidence type="ECO:0000313" key="2">
    <source>
        <dbReference type="EMBL" id="TCM70905.1"/>
    </source>
</evidence>
<dbReference type="Proteomes" id="UP000294963">
    <property type="component" value="Unassembled WGS sequence"/>
</dbReference>